<keyword evidence="3" id="KW-1185">Reference proteome</keyword>
<evidence type="ECO:0000256" key="1">
    <source>
        <dbReference type="SAM" id="Phobius"/>
    </source>
</evidence>
<dbReference type="InParanoid" id="F9X5S3"/>
<organism evidence="2 3">
    <name type="scientific">Zymoseptoria tritici (strain CBS 115943 / IPO323)</name>
    <name type="common">Speckled leaf blotch fungus</name>
    <name type="synonym">Septoria tritici</name>
    <dbReference type="NCBI Taxonomy" id="336722"/>
    <lineage>
        <taxon>Eukaryota</taxon>
        <taxon>Fungi</taxon>
        <taxon>Dikarya</taxon>
        <taxon>Ascomycota</taxon>
        <taxon>Pezizomycotina</taxon>
        <taxon>Dothideomycetes</taxon>
        <taxon>Dothideomycetidae</taxon>
        <taxon>Mycosphaerellales</taxon>
        <taxon>Mycosphaerellaceae</taxon>
        <taxon>Zymoseptoria</taxon>
    </lineage>
</organism>
<dbReference type="GeneID" id="13404211"/>
<keyword evidence="1" id="KW-1133">Transmembrane helix</keyword>
<dbReference type="EMBL" id="CM001198">
    <property type="protein sequence ID" value="EGP88849.1"/>
    <property type="molecule type" value="Genomic_DNA"/>
</dbReference>
<dbReference type="OrthoDB" id="3875620at2759"/>
<feature type="transmembrane region" description="Helical" evidence="1">
    <location>
        <begin position="16"/>
        <end position="37"/>
    </location>
</feature>
<dbReference type="AlphaFoldDB" id="F9X5S3"/>
<dbReference type="KEGG" id="ztr:MYCGRDRAFT_103761"/>
<gene>
    <name evidence="2" type="ORF">MYCGRDRAFT_103761</name>
</gene>
<dbReference type="STRING" id="336722.F9X5S3"/>
<keyword evidence="1" id="KW-0812">Transmembrane</keyword>
<dbReference type="HOGENOM" id="CLU_1315386_0_0_1"/>
<dbReference type="eggNOG" id="ENOG502SWAH">
    <property type="taxonomic scope" value="Eukaryota"/>
</dbReference>
<feature type="transmembrane region" description="Helical" evidence="1">
    <location>
        <begin position="154"/>
        <end position="176"/>
    </location>
</feature>
<dbReference type="Proteomes" id="UP000008062">
    <property type="component" value="Chromosome 3"/>
</dbReference>
<protein>
    <submittedName>
        <fullName evidence="2">Uncharacterized protein</fullName>
    </submittedName>
</protein>
<dbReference type="RefSeq" id="XP_003853873.1">
    <property type="nucleotide sequence ID" value="XM_003853825.1"/>
</dbReference>
<proteinExistence type="predicted"/>
<sequence length="213" mass="23446">MAGPNKAESRHESSKFAIIVATLSCVYNAIVAVASLYLPEDPVYIGTLMATYAWASLFWSVVGLEGALKKRPGLISSFAHFLLLDTFVSAISRLIILQFFFDAFYDQNVCSAEYDLTWSPESFHNDIVSSVQQFREDHMMLRQRRRSCQVELGIVQVGLVCVVVCFAVVQGVLAVCMRRHGQVVERGVLVESGLALGSIAVMDEKTGIACLEG</sequence>
<accession>F9X5S3</accession>
<name>F9X5S3_ZYMTI</name>
<feature type="transmembrane region" description="Helical" evidence="1">
    <location>
        <begin position="43"/>
        <end position="62"/>
    </location>
</feature>
<keyword evidence="1" id="KW-0472">Membrane</keyword>
<evidence type="ECO:0000313" key="2">
    <source>
        <dbReference type="EMBL" id="EGP88849.1"/>
    </source>
</evidence>
<feature type="transmembrane region" description="Helical" evidence="1">
    <location>
        <begin position="74"/>
        <end position="96"/>
    </location>
</feature>
<reference evidence="2 3" key="1">
    <citation type="journal article" date="2011" name="PLoS Genet.">
        <title>Finished genome of the fungal wheat pathogen Mycosphaerella graminicola reveals dispensome structure, chromosome plasticity, and stealth pathogenesis.</title>
        <authorList>
            <person name="Goodwin S.B."/>
            <person name="Ben M'barek S."/>
            <person name="Dhillon B."/>
            <person name="Wittenberg A.H.J."/>
            <person name="Crane C.F."/>
            <person name="Hane J.K."/>
            <person name="Foster A.J."/>
            <person name="Van der Lee T.A.J."/>
            <person name="Grimwood J."/>
            <person name="Aerts A."/>
            <person name="Antoniw J."/>
            <person name="Bailey A."/>
            <person name="Bluhm B."/>
            <person name="Bowler J."/>
            <person name="Bristow J."/>
            <person name="van der Burgt A."/>
            <person name="Canto-Canche B."/>
            <person name="Churchill A.C.L."/>
            <person name="Conde-Ferraez L."/>
            <person name="Cools H.J."/>
            <person name="Coutinho P.M."/>
            <person name="Csukai M."/>
            <person name="Dehal P."/>
            <person name="De Wit P."/>
            <person name="Donzelli B."/>
            <person name="van de Geest H.C."/>
            <person name="van Ham R.C.H.J."/>
            <person name="Hammond-Kosack K.E."/>
            <person name="Henrissat B."/>
            <person name="Kilian A."/>
            <person name="Kobayashi A.K."/>
            <person name="Koopmann E."/>
            <person name="Kourmpetis Y."/>
            <person name="Kuzniar A."/>
            <person name="Lindquist E."/>
            <person name="Lombard V."/>
            <person name="Maliepaard C."/>
            <person name="Martins N."/>
            <person name="Mehrabi R."/>
            <person name="Nap J.P.H."/>
            <person name="Ponomarenko A."/>
            <person name="Rudd J.J."/>
            <person name="Salamov A."/>
            <person name="Schmutz J."/>
            <person name="Schouten H.J."/>
            <person name="Shapiro H."/>
            <person name="Stergiopoulos I."/>
            <person name="Torriani S.F.F."/>
            <person name="Tu H."/>
            <person name="de Vries R.P."/>
            <person name="Waalwijk C."/>
            <person name="Ware S.B."/>
            <person name="Wiebenga A."/>
            <person name="Zwiers L.-H."/>
            <person name="Oliver R.P."/>
            <person name="Grigoriev I.V."/>
            <person name="Kema G.H.J."/>
        </authorList>
    </citation>
    <scope>NUCLEOTIDE SEQUENCE [LARGE SCALE GENOMIC DNA]</scope>
    <source>
        <strain evidence="3">CBS 115943 / IPO323</strain>
    </source>
</reference>
<evidence type="ECO:0000313" key="3">
    <source>
        <dbReference type="Proteomes" id="UP000008062"/>
    </source>
</evidence>
<dbReference type="OMA" id="FNVCESS"/>